<feature type="domain" description="CCHC-type" evidence="2">
    <location>
        <begin position="197"/>
        <end position="210"/>
    </location>
</feature>
<reference evidence="3 4" key="1">
    <citation type="journal article" date="2021" name="Nat. Plants">
        <title>The Taxus genome provides insights into paclitaxel biosynthesis.</title>
        <authorList>
            <person name="Xiong X."/>
            <person name="Gou J."/>
            <person name="Liao Q."/>
            <person name="Li Y."/>
            <person name="Zhou Q."/>
            <person name="Bi G."/>
            <person name="Li C."/>
            <person name="Du R."/>
            <person name="Wang X."/>
            <person name="Sun T."/>
            <person name="Guo L."/>
            <person name="Liang H."/>
            <person name="Lu P."/>
            <person name="Wu Y."/>
            <person name="Zhang Z."/>
            <person name="Ro D.K."/>
            <person name="Shang Y."/>
            <person name="Huang S."/>
            <person name="Yan J."/>
        </authorList>
    </citation>
    <scope>NUCLEOTIDE SEQUENCE [LARGE SCALE GENOMIC DNA]</scope>
    <source>
        <strain evidence="3">Ta-2019</strain>
    </source>
</reference>
<dbReference type="Gene3D" id="4.10.60.10">
    <property type="entry name" value="Zinc finger, CCHC-type"/>
    <property type="match status" value="1"/>
</dbReference>
<dbReference type="InterPro" id="IPR036875">
    <property type="entry name" value="Znf_CCHC_sf"/>
</dbReference>
<dbReference type="GO" id="GO:0008270">
    <property type="term" value="F:zinc ion binding"/>
    <property type="evidence" value="ECO:0007669"/>
    <property type="project" value="UniProtKB-KW"/>
</dbReference>
<dbReference type="PANTHER" id="PTHR47592">
    <property type="entry name" value="PBF68 PROTEIN"/>
    <property type="match status" value="1"/>
</dbReference>
<evidence type="ECO:0000313" key="3">
    <source>
        <dbReference type="EMBL" id="KAH9316751.1"/>
    </source>
</evidence>
<organism evidence="3 4">
    <name type="scientific">Taxus chinensis</name>
    <name type="common">Chinese yew</name>
    <name type="synonym">Taxus wallichiana var. chinensis</name>
    <dbReference type="NCBI Taxonomy" id="29808"/>
    <lineage>
        <taxon>Eukaryota</taxon>
        <taxon>Viridiplantae</taxon>
        <taxon>Streptophyta</taxon>
        <taxon>Embryophyta</taxon>
        <taxon>Tracheophyta</taxon>
        <taxon>Spermatophyta</taxon>
        <taxon>Pinopsida</taxon>
        <taxon>Pinidae</taxon>
        <taxon>Conifers II</taxon>
        <taxon>Cupressales</taxon>
        <taxon>Taxaceae</taxon>
        <taxon>Taxus</taxon>
    </lineage>
</organism>
<keyword evidence="1" id="KW-0862">Zinc</keyword>
<sequence length="417" mass="46864">MQMEDYLYQKDLYTPLSEKVNKPSSMIDVEWDLLDRKALGMIWLCLASSVLFNVSKEKTTKDLMDALGKLYEKPSASNKIFLMKKLFNMKMSENSSVADHLNDFNMVVNMLASVTIEFDEEVRALLILCSLPESWNSLVMAVSNSVPANSKLKFEDVVGVILRNALTVETRGRQKNRGNHGKSKDWARSKSKSKIVCWNCGKSGHAKKDCWELRDKKKQQEENKEENVASGNVCQDALILSLHNITESWVLDSGASFHATPHRHYFVDYVQGDFGHVFLGDDEPCSIVGKGSVQVKMQNGNTWLLKDVRHVPTLRRNLISVGQLGSDGCTVIFTADSWKVTKGALVVARGKKVGTLYLSTDSTNDCNLVASDADTTLWHYRLGHMSHKGMDIIKKNFPGYTEIGLDFCENCIYGKQK</sequence>
<dbReference type="EMBL" id="JAHRHJ020000005">
    <property type="protein sequence ID" value="KAH9316751.1"/>
    <property type="molecule type" value="Genomic_DNA"/>
</dbReference>
<dbReference type="SUPFAM" id="SSF57756">
    <property type="entry name" value="Retrovirus zinc finger-like domains"/>
    <property type="match status" value="1"/>
</dbReference>
<dbReference type="Pfam" id="PF22936">
    <property type="entry name" value="Pol_BBD"/>
    <property type="match status" value="1"/>
</dbReference>
<comment type="caution">
    <text evidence="3">The sequence shown here is derived from an EMBL/GenBank/DDBJ whole genome shotgun (WGS) entry which is preliminary data.</text>
</comment>
<keyword evidence="1" id="KW-0863">Zinc-finger</keyword>
<dbReference type="Pfam" id="PF14223">
    <property type="entry name" value="Retrotran_gag_2"/>
    <property type="match status" value="1"/>
</dbReference>
<proteinExistence type="predicted"/>
<dbReference type="Proteomes" id="UP000824469">
    <property type="component" value="Unassembled WGS sequence"/>
</dbReference>
<name>A0AA38G517_TAXCH</name>
<keyword evidence="4" id="KW-1185">Reference proteome</keyword>
<dbReference type="Pfam" id="PF13976">
    <property type="entry name" value="gag_pre-integrs"/>
    <property type="match status" value="1"/>
</dbReference>
<dbReference type="OMA" id="ETHIEIT"/>
<dbReference type="SMART" id="SM00343">
    <property type="entry name" value="ZnF_C2HC"/>
    <property type="match status" value="1"/>
</dbReference>
<evidence type="ECO:0000313" key="4">
    <source>
        <dbReference type="Proteomes" id="UP000824469"/>
    </source>
</evidence>
<evidence type="ECO:0000256" key="1">
    <source>
        <dbReference type="PROSITE-ProRule" id="PRU00047"/>
    </source>
</evidence>
<dbReference type="InterPro" id="IPR001878">
    <property type="entry name" value="Znf_CCHC"/>
</dbReference>
<keyword evidence="1" id="KW-0479">Metal-binding</keyword>
<dbReference type="PANTHER" id="PTHR47592:SF27">
    <property type="entry name" value="OS08G0421700 PROTEIN"/>
    <property type="match status" value="1"/>
</dbReference>
<dbReference type="GO" id="GO:0003676">
    <property type="term" value="F:nucleic acid binding"/>
    <property type="evidence" value="ECO:0007669"/>
    <property type="project" value="InterPro"/>
</dbReference>
<evidence type="ECO:0000259" key="2">
    <source>
        <dbReference type="PROSITE" id="PS50158"/>
    </source>
</evidence>
<dbReference type="PROSITE" id="PS50158">
    <property type="entry name" value="ZF_CCHC"/>
    <property type="match status" value="1"/>
</dbReference>
<gene>
    <name evidence="3" type="ORF">KI387_043989</name>
</gene>
<dbReference type="AlphaFoldDB" id="A0AA38G517"/>
<accession>A0AA38G517</accession>
<dbReference type="InterPro" id="IPR025724">
    <property type="entry name" value="GAG-pre-integrase_dom"/>
</dbReference>
<dbReference type="InterPro" id="IPR054722">
    <property type="entry name" value="PolX-like_BBD"/>
</dbReference>
<protein>
    <recommendedName>
        <fullName evidence="2">CCHC-type domain-containing protein</fullName>
    </recommendedName>
</protein>